<feature type="domain" description="Metallo-beta-lactamase" evidence="1">
    <location>
        <begin position="11"/>
        <end position="262"/>
    </location>
</feature>
<gene>
    <name evidence="2" type="ORF">PLEI_3193</name>
</gene>
<dbReference type="SMART" id="SM00849">
    <property type="entry name" value="Lactamase_B"/>
    <property type="match status" value="1"/>
</dbReference>
<accession>V5F2M1</accession>
<dbReference type="InterPro" id="IPR052159">
    <property type="entry name" value="Competence_DNA_uptake"/>
</dbReference>
<dbReference type="PANTHER" id="PTHR30619">
    <property type="entry name" value="DNA INTERNALIZATION/COMPETENCE PROTEIN COMEC/REC2"/>
    <property type="match status" value="1"/>
</dbReference>
<dbReference type="EMBL" id="DF196821">
    <property type="protein sequence ID" value="GAD31530.1"/>
    <property type="molecule type" value="Genomic_DNA"/>
</dbReference>
<dbReference type="AlphaFoldDB" id="V5F2M1"/>
<evidence type="ECO:0000313" key="2">
    <source>
        <dbReference type="EMBL" id="GAD31530.1"/>
    </source>
</evidence>
<dbReference type="Gene3D" id="3.60.15.10">
    <property type="entry name" value="Ribonuclease Z/Hydroxyacylglutathione hydrolase-like"/>
    <property type="match status" value="1"/>
</dbReference>
<proteinExistence type="predicted"/>
<dbReference type="HOGENOM" id="CLU_052638_0_0_6"/>
<evidence type="ECO:0000259" key="1">
    <source>
        <dbReference type="SMART" id="SM00849"/>
    </source>
</evidence>
<dbReference type="SUPFAM" id="SSF56281">
    <property type="entry name" value="Metallo-hydrolase/oxidoreductase"/>
    <property type="match status" value="1"/>
</dbReference>
<protein>
    <submittedName>
        <fullName evidence="2">Beta-lactamase domain-containing protein</fullName>
    </submittedName>
</protein>
<sequence>MFNIQLLEAKTGDSFIVECDQEAIIIDGGTSSVAKKIKRYITDDNSPEIKAIFVTHVDNDHIGGILELFKRFSDFVDKSIPIYMNHPELVFVDNSDEDGLVTYEQGDSLKKILCDKGFQVKKAIAGDNIKIGDIFIEVLTPDLELIDKLAGEWSGERTLNRSEDDLVCSEPILVDCNDNIKVKVKKADTDIVNASSISLSISFDDKKALFLSDSHPEIVSNIIDEESKYDLVKISHHGSKHNTTEELLKKINSNRFIFSTNGPSSYKHPSPECLSIIINSCSKIGFDNCTLYFNYKEVKDRLSIKNIPKNIDVKIEYSKLVEV</sequence>
<dbReference type="Pfam" id="PF00753">
    <property type="entry name" value="Lactamase_B"/>
    <property type="match status" value="1"/>
</dbReference>
<evidence type="ECO:0000313" key="3">
    <source>
        <dbReference type="Proteomes" id="UP000030675"/>
    </source>
</evidence>
<dbReference type="InterPro" id="IPR036866">
    <property type="entry name" value="RibonucZ/Hydroxyglut_hydro"/>
</dbReference>
<dbReference type="InterPro" id="IPR001279">
    <property type="entry name" value="Metallo-B-lactamas"/>
</dbReference>
<reference evidence="3" key="1">
    <citation type="submission" date="2012-12" db="EMBL/GenBank/DDBJ databases">
        <title>Genome Sequence of Photobacterium leiognathi lrivu.4.1.</title>
        <authorList>
            <person name="Urbanczyk H."/>
            <person name="Ogura Y."/>
            <person name="Hayashi T."/>
            <person name="Dunlap P.V."/>
        </authorList>
    </citation>
    <scope>NUCLEOTIDE SEQUENCE [LARGE SCALE GENOMIC DNA]</scope>
    <source>
        <strain evidence="3">lrivu.4.1</strain>
    </source>
</reference>
<organism evidence="2 3">
    <name type="scientific">Photobacterium leiognathi lrivu.4.1</name>
    <dbReference type="NCBI Taxonomy" id="1248232"/>
    <lineage>
        <taxon>Bacteria</taxon>
        <taxon>Pseudomonadati</taxon>
        <taxon>Pseudomonadota</taxon>
        <taxon>Gammaproteobacteria</taxon>
        <taxon>Vibrionales</taxon>
        <taxon>Vibrionaceae</taxon>
        <taxon>Photobacterium</taxon>
    </lineage>
</organism>
<dbReference type="RefSeq" id="WP_023934399.1">
    <property type="nucleotide sequence ID" value="NZ_DF196821.1"/>
</dbReference>
<name>V5F2M1_PHOLE</name>
<dbReference type="Proteomes" id="UP000030675">
    <property type="component" value="Unassembled WGS sequence"/>
</dbReference>
<dbReference type="PANTHER" id="PTHR30619:SF1">
    <property type="entry name" value="RECOMBINATION PROTEIN 2"/>
    <property type="match status" value="1"/>
</dbReference>